<evidence type="ECO:0000313" key="2">
    <source>
        <dbReference type="EMBL" id="MFB9375943.1"/>
    </source>
</evidence>
<dbReference type="PIRSF" id="PIRSF002741">
    <property type="entry name" value="MppA"/>
    <property type="match status" value="1"/>
</dbReference>
<dbReference type="PANTHER" id="PTHR30290">
    <property type="entry name" value="PERIPLASMIC BINDING COMPONENT OF ABC TRANSPORTER"/>
    <property type="match status" value="1"/>
</dbReference>
<dbReference type="InterPro" id="IPR006311">
    <property type="entry name" value="TAT_signal"/>
</dbReference>
<dbReference type="EMBL" id="JBHMDM010000001">
    <property type="protein sequence ID" value="MFB9375943.1"/>
    <property type="molecule type" value="Genomic_DNA"/>
</dbReference>
<dbReference type="Proteomes" id="UP001589748">
    <property type="component" value="Unassembled WGS sequence"/>
</dbReference>
<reference evidence="2 3" key="1">
    <citation type="submission" date="2024-09" db="EMBL/GenBank/DDBJ databases">
        <authorList>
            <person name="Sun Q."/>
            <person name="Mori K."/>
        </authorList>
    </citation>
    <scope>NUCLEOTIDE SEQUENCE [LARGE SCALE GENOMIC DNA]</scope>
    <source>
        <strain evidence="2 3">TISTR 1856</strain>
    </source>
</reference>
<comment type="caution">
    <text evidence="2">The sequence shown here is derived from an EMBL/GenBank/DDBJ whole genome shotgun (WGS) entry which is preliminary data.</text>
</comment>
<dbReference type="InterPro" id="IPR000914">
    <property type="entry name" value="SBP_5_dom"/>
</dbReference>
<keyword evidence="3" id="KW-1185">Reference proteome</keyword>
<sequence>MTPQQSQEPGTPSQGWRRRSVLTGLGGLAGVAALSAAASGCSIQIRSEPDPTIGRDTMLINADKGSPLFDRNFNPYLTTKRTASTWIYEPLILVNPLDGSRTPWLAESWDLPDARTVVLTVRAARWSDGRDLTAEDVAFTFDLLKRFPALDLKGAWQRLESVETDGDRVVLRLLGEDAPALSVLGQTLVLPEHLWSDVADPTSWRNPDPVGTGPFLLGNYNPQQYSMDRNPDYWRAEDVVIAHLILPATNSQLDTVTRGYDWSYSYISDVEGTWGAASPDNLWWFPPAGVIALVPNLTVAPFDDVDVRRGISLALDRAAIAASATEGYMEPAGQTGLILPNQLADLDPTIPDQGLVTQDRDAALESFGRAGFTLSGDTLLDAQGRPLEFDLLSANGYADWTRAAQEVQRQLLAVGIRVRVQLPQPAGYQAAVNNGEYQVALAGMGGGDLFAAFDNLLSSRFYAPVGQATQNNVERFRDPAVDALLDRWRASLDPAEQQQLSHALQNVVYDQLPVIGLYYGGSWGLFSDRKFVGWPSASDPYMAPQNYDQAPLGIFVRLRLAGSTEGARG</sequence>
<dbReference type="RefSeq" id="WP_380139649.1">
    <property type="nucleotide sequence ID" value="NZ_JBHLUI010000012.1"/>
</dbReference>
<dbReference type="InterPro" id="IPR030678">
    <property type="entry name" value="Peptide/Ni-bd"/>
</dbReference>
<dbReference type="InterPro" id="IPR039424">
    <property type="entry name" value="SBP_5"/>
</dbReference>
<evidence type="ECO:0000313" key="3">
    <source>
        <dbReference type="Proteomes" id="UP001589748"/>
    </source>
</evidence>
<name>A0ABV5LPC8_9ACTN</name>
<dbReference type="CDD" id="cd08509">
    <property type="entry name" value="PBP2_TmCBP_oligosaccharides_like"/>
    <property type="match status" value="1"/>
</dbReference>
<evidence type="ECO:0000259" key="1">
    <source>
        <dbReference type="Pfam" id="PF00496"/>
    </source>
</evidence>
<gene>
    <name evidence="2" type="ORF">ACFFVI_03070</name>
</gene>
<dbReference type="SUPFAM" id="SSF53850">
    <property type="entry name" value="Periplasmic binding protein-like II"/>
    <property type="match status" value="1"/>
</dbReference>
<feature type="domain" description="Solute-binding protein family 5" evidence="1">
    <location>
        <begin position="102"/>
        <end position="448"/>
    </location>
</feature>
<dbReference type="PROSITE" id="PS51318">
    <property type="entry name" value="TAT"/>
    <property type="match status" value="1"/>
</dbReference>
<dbReference type="Gene3D" id="3.10.105.10">
    <property type="entry name" value="Dipeptide-binding Protein, Domain 3"/>
    <property type="match status" value="1"/>
</dbReference>
<dbReference type="Gene3D" id="3.90.76.10">
    <property type="entry name" value="Dipeptide-binding Protein, Domain 1"/>
    <property type="match status" value="1"/>
</dbReference>
<accession>A0ABV5LPC8</accession>
<organism evidence="2 3">
    <name type="scientific">Kineococcus gynurae</name>
    <dbReference type="NCBI Taxonomy" id="452979"/>
    <lineage>
        <taxon>Bacteria</taxon>
        <taxon>Bacillati</taxon>
        <taxon>Actinomycetota</taxon>
        <taxon>Actinomycetes</taxon>
        <taxon>Kineosporiales</taxon>
        <taxon>Kineosporiaceae</taxon>
        <taxon>Kineococcus</taxon>
    </lineage>
</organism>
<dbReference type="Pfam" id="PF00496">
    <property type="entry name" value="SBP_bac_5"/>
    <property type="match status" value="1"/>
</dbReference>
<dbReference type="Gene3D" id="3.40.190.10">
    <property type="entry name" value="Periplasmic binding protein-like II"/>
    <property type="match status" value="1"/>
</dbReference>
<protein>
    <submittedName>
        <fullName evidence="2">ABC transporter substrate-binding protein</fullName>
    </submittedName>
</protein>
<proteinExistence type="predicted"/>